<feature type="binding site" description="axial binding residue" evidence="5">
    <location>
        <position position="442"/>
    </location>
    <ligand>
        <name>heme</name>
        <dbReference type="ChEBI" id="CHEBI:30413"/>
    </ligand>
    <ligandPart>
        <name>Fe</name>
        <dbReference type="ChEBI" id="CHEBI:18248"/>
    </ligandPart>
</feature>
<dbReference type="FunFam" id="1.10.630.10:FF:000007">
    <property type="entry name" value="Cytochrome P450 76C4"/>
    <property type="match status" value="1"/>
</dbReference>
<dbReference type="InterPro" id="IPR036396">
    <property type="entry name" value="Cyt_P450_sf"/>
</dbReference>
<evidence type="ECO:0000313" key="8">
    <source>
        <dbReference type="EMBL" id="AYM55655.1"/>
    </source>
</evidence>
<keyword evidence="7" id="KW-0472">Membrane</keyword>
<sequence>MESLSASTYLISVTLLFLSTILFTFLFTHRKNSGLFPPGPPRWPILGNLLDLGTMPHRTLTDLREKYGGVIGLRLGSMNTMVILSAKEATEFFKNHDHSFAERTITETMRSHGYDQGSLALAPYGSYWRVLRRLVTVDMLVNKRINETAFIRRKCIDDMLRWINKEANHGIHLGRFVFLMTINTIGNLMFSKDLVDPESKEGSEFFTAVMGLMKTSGYANIADYLPWLRWLDPQGLRRRMDKELGKALDIASEFVKERIEENNRHRRKDFLDVLLEFEGNGKDEPPKISDHDLNIFILEIFMAGSETTSSTIEWAMTEVLCNPKSMGKAKAELTSTIGPNRKVEESDIDNLPFLQAIVKETLRLHPPIPFLVPRRAMRDTKFMGYHIPVNTQVLVNAWAIGRDPSVWDEPLRFKPERFIGSNVDYKGQHYEFIPFGAGRRMCAGVGLGHRVLHLILGSLLHHFDWELETTAEMDMRDVLGITMRKLEPLIAVPKIC</sequence>
<keyword evidence="7" id="KW-1133">Transmembrane helix</keyword>
<dbReference type="SUPFAM" id="SSF48264">
    <property type="entry name" value="Cytochrome P450"/>
    <property type="match status" value="1"/>
</dbReference>
<dbReference type="Gene3D" id="1.10.630.10">
    <property type="entry name" value="Cytochrome P450"/>
    <property type="match status" value="1"/>
</dbReference>
<comment type="similarity">
    <text evidence="1 6">Belongs to the cytochrome P450 family.</text>
</comment>
<dbReference type="PROSITE" id="PS00086">
    <property type="entry name" value="CYTOCHROME_P450"/>
    <property type="match status" value="1"/>
</dbReference>
<dbReference type="PRINTS" id="PR00385">
    <property type="entry name" value="P450"/>
</dbReference>
<dbReference type="PRINTS" id="PR00463">
    <property type="entry name" value="EP450I"/>
</dbReference>
<accession>A0A3G2CK00</accession>
<keyword evidence="4 5" id="KW-0408">Iron</keyword>
<keyword evidence="2 5" id="KW-0479">Metal-binding</keyword>
<evidence type="ECO:0000256" key="1">
    <source>
        <dbReference type="ARBA" id="ARBA00010617"/>
    </source>
</evidence>
<dbReference type="InterPro" id="IPR002401">
    <property type="entry name" value="Cyt_P450_E_grp-I"/>
</dbReference>
<evidence type="ECO:0000256" key="4">
    <source>
        <dbReference type="ARBA" id="ARBA00023004"/>
    </source>
</evidence>
<dbReference type="GO" id="GO:0004497">
    <property type="term" value="F:monooxygenase activity"/>
    <property type="evidence" value="ECO:0007669"/>
    <property type="project" value="UniProtKB-KW"/>
</dbReference>
<dbReference type="EMBL" id="MG816192">
    <property type="protein sequence ID" value="AYM55655.1"/>
    <property type="molecule type" value="mRNA"/>
</dbReference>
<keyword evidence="3 6" id="KW-0560">Oxidoreductase</keyword>
<organism evidence="8">
    <name type="scientific">Croton stellatopilosus</name>
    <dbReference type="NCBI Taxonomy" id="431156"/>
    <lineage>
        <taxon>Eukaryota</taxon>
        <taxon>Viridiplantae</taxon>
        <taxon>Streptophyta</taxon>
        <taxon>Embryophyta</taxon>
        <taxon>Tracheophyta</taxon>
        <taxon>Spermatophyta</taxon>
        <taxon>Magnoliopsida</taxon>
        <taxon>eudicotyledons</taxon>
        <taxon>Gunneridae</taxon>
        <taxon>Pentapetalae</taxon>
        <taxon>rosids</taxon>
        <taxon>fabids</taxon>
        <taxon>Malpighiales</taxon>
        <taxon>Euphorbiaceae</taxon>
        <taxon>Crotonoideae</taxon>
        <taxon>Crotoneae</taxon>
        <taxon>Croton</taxon>
    </lineage>
</organism>
<feature type="transmembrane region" description="Helical" evidence="7">
    <location>
        <begin position="6"/>
        <end position="27"/>
    </location>
</feature>
<dbReference type="GO" id="GO:0016705">
    <property type="term" value="F:oxidoreductase activity, acting on paired donors, with incorporation or reduction of molecular oxygen"/>
    <property type="evidence" value="ECO:0007669"/>
    <property type="project" value="InterPro"/>
</dbReference>
<keyword evidence="7" id="KW-0812">Transmembrane</keyword>
<dbReference type="GO" id="GO:0005506">
    <property type="term" value="F:iron ion binding"/>
    <property type="evidence" value="ECO:0007669"/>
    <property type="project" value="InterPro"/>
</dbReference>
<evidence type="ECO:0000256" key="6">
    <source>
        <dbReference type="RuleBase" id="RU000461"/>
    </source>
</evidence>
<dbReference type="GO" id="GO:0020037">
    <property type="term" value="F:heme binding"/>
    <property type="evidence" value="ECO:0007669"/>
    <property type="project" value="InterPro"/>
</dbReference>
<dbReference type="InterPro" id="IPR001128">
    <property type="entry name" value="Cyt_P450"/>
</dbReference>
<proteinExistence type="evidence at transcript level"/>
<evidence type="ECO:0000256" key="3">
    <source>
        <dbReference type="ARBA" id="ARBA00023002"/>
    </source>
</evidence>
<dbReference type="InterPro" id="IPR017972">
    <property type="entry name" value="Cyt_P450_CS"/>
</dbReference>
<name>A0A3G2CK00_9ROSI</name>
<gene>
    <name evidence="8" type="primary">CYP76A57</name>
</gene>
<reference evidence="8" key="1">
    <citation type="submission" date="2018-01" db="EMBL/GenBank/DDBJ databases">
        <title>Identification of Cytochrome P450 in Croton stellatopilosus Transcriptome.</title>
        <authorList>
            <person name="Sintupachee S."/>
            <person name="De-Eknamkul W."/>
        </authorList>
    </citation>
    <scope>NUCLEOTIDE SEQUENCE</scope>
</reference>
<keyword evidence="6" id="KW-0503">Monooxygenase</keyword>
<dbReference type="PANTHER" id="PTHR47950">
    <property type="entry name" value="CYTOCHROME P450, FAMILY 76, SUBFAMILY C, POLYPEPTIDE 5-RELATED"/>
    <property type="match status" value="1"/>
</dbReference>
<comment type="cofactor">
    <cofactor evidence="5">
        <name>heme</name>
        <dbReference type="ChEBI" id="CHEBI:30413"/>
    </cofactor>
</comment>
<dbReference type="AlphaFoldDB" id="A0A3G2CK00"/>
<evidence type="ECO:0000256" key="2">
    <source>
        <dbReference type="ARBA" id="ARBA00022723"/>
    </source>
</evidence>
<keyword evidence="5 6" id="KW-0349">Heme</keyword>
<dbReference type="Pfam" id="PF00067">
    <property type="entry name" value="p450"/>
    <property type="match status" value="1"/>
</dbReference>
<dbReference type="CDD" id="cd11073">
    <property type="entry name" value="CYP76-like"/>
    <property type="match status" value="1"/>
</dbReference>
<evidence type="ECO:0000256" key="7">
    <source>
        <dbReference type="SAM" id="Phobius"/>
    </source>
</evidence>
<protein>
    <submittedName>
        <fullName evidence="8">Cytochrome p450</fullName>
    </submittedName>
</protein>
<dbReference type="PANTHER" id="PTHR47950:SF14">
    <property type="entry name" value="CYTOCHROME P450 76A2-LIKE ISOFORM X1"/>
    <property type="match status" value="1"/>
</dbReference>
<evidence type="ECO:0000256" key="5">
    <source>
        <dbReference type="PIRSR" id="PIRSR602401-1"/>
    </source>
</evidence>